<accession>A0A0A6D5N2</accession>
<proteinExistence type="predicted"/>
<dbReference type="PATRIC" id="fig|587753.9.peg.5105"/>
<reference evidence="1 2" key="1">
    <citation type="submission" date="2014-10" db="EMBL/GenBank/DDBJ databases">
        <title>Draft genome sequence of Pseudomonas chlororaphis EA105.</title>
        <authorList>
            <person name="McCully L.M."/>
            <person name="Bitzer A.S."/>
            <person name="Spence C."/>
            <person name="Bais H."/>
            <person name="Silby M.W."/>
        </authorList>
    </citation>
    <scope>NUCLEOTIDE SEQUENCE [LARGE SCALE GENOMIC DNA]</scope>
    <source>
        <strain evidence="1 2">EA105</strain>
    </source>
</reference>
<evidence type="ECO:0000313" key="2">
    <source>
        <dbReference type="Proteomes" id="UP000030564"/>
    </source>
</evidence>
<comment type="caution">
    <text evidence="1">The sequence shown here is derived from an EMBL/GenBank/DDBJ whole genome shotgun (WGS) entry which is preliminary data.</text>
</comment>
<dbReference type="EMBL" id="JSFK01000050">
    <property type="protein sequence ID" value="KHA70037.1"/>
    <property type="molecule type" value="Genomic_DNA"/>
</dbReference>
<dbReference type="OrthoDB" id="6655039at2"/>
<sequence>MHQYFERAEEIAHLSDEQIELIYQRYLDGEKTAVLMTEFQIPATVRSLLKVLPPIVSPDLTCPYCDLPMWVRRHARGTPISLRDPFKCVRCEHRYIAASLYGRRSPCTCKECFKAHQQQLAAQAQRDRAELEIRHGAPCPAIPYAALGFVQKLALLALLEDGNGSALESIAPLKAPSRSECLAPTDEASEEILKSLYEAGVLVVATDSDIKAFNRTDGCSIADYSAVRWLPNVALDGALRSPRDSLYLMLYQELSGSVQPAWKSELYALIFTLARQESIQYIHVLANEVSFAFTAEARAEAVVGQLLQDFSVSQLYYFARLAVKSAAHFYATGNSKGRNHASNTIPRNMLGTAQDALTRNWRKNSHRDSRVAQSALHRLLYDVVLKDSGAGFSKSPGMYWRDELVPQFFSGAVFGSDLVGHLQLFCRECDSSNIDASMDKMTLQMMCYDCATVSKFKAYEELPD</sequence>
<dbReference type="AlphaFoldDB" id="A0A0A6D5N2"/>
<protein>
    <submittedName>
        <fullName evidence="1">Uncharacterized protein</fullName>
    </submittedName>
</protein>
<organism evidence="1 2">
    <name type="scientific">Pseudomonas chlororaphis</name>
    <dbReference type="NCBI Taxonomy" id="587753"/>
    <lineage>
        <taxon>Bacteria</taxon>
        <taxon>Pseudomonadati</taxon>
        <taxon>Pseudomonadota</taxon>
        <taxon>Gammaproteobacteria</taxon>
        <taxon>Pseudomonadales</taxon>
        <taxon>Pseudomonadaceae</taxon>
        <taxon>Pseudomonas</taxon>
    </lineage>
</organism>
<name>A0A0A6D5N2_9PSED</name>
<dbReference type="Proteomes" id="UP000030564">
    <property type="component" value="Unassembled WGS sequence"/>
</dbReference>
<evidence type="ECO:0000313" key="1">
    <source>
        <dbReference type="EMBL" id="KHA70037.1"/>
    </source>
</evidence>
<gene>
    <name evidence="1" type="ORF">NZ35_27750</name>
</gene>